<dbReference type="InterPro" id="IPR036427">
    <property type="entry name" value="Bromodomain-like_sf"/>
</dbReference>
<dbReference type="SUPFAM" id="SSF47370">
    <property type="entry name" value="Bromodomain"/>
    <property type="match status" value="1"/>
</dbReference>
<dbReference type="InterPro" id="IPR001487">
    <property type="entry name" value="Bromodomain"/>
</dbReference>
<proteinExistence type="predicted"/>
<reference evidence="3 4" key="1">
    <citation type="submission" date="2024-04" db="EMBL/GenBank/DDBJ databases">
        <title>Tritrichomonas musculus Genome.</title>
        <authorList>
            <person name="Alves-Ferreira E."/>
            <person name="Grigg M."/>
            <person name="Lorenzi H."/>
            <person name="Galac M."/>
        </authorList>
    </citation>
    <scope>NUCLEOTIDE SEQUENCE [LARGE SCALE GENOMIC DNA]</scope>
    <source>
        <strain evidence="3 4">EAF2021</strain>
    </source>
</reference>
<gene>
    <name evidence="3" type="ORF">M9Y10_009990</name>
</gene>
<evidence type="ECO:0000259" key="2">
    <source>
        <dbReference type="Pfam" id="PF00439"/>
    </source>
</evidence>
<dbReference type="EMBL" id="JAPFFF010000015">
    <property type="protein sequence ID" value="KAK8867021.1"/>
    <property type="molecule type" value="Genomic_DNA"/>
</dbReference>
<dbReference type="Proteomes" id="UP001470230">
    <property type="component" value="Unassembled WGS sequence"/>
</dbReference>
<comment type="caution">
    <text evidence="3">The sequence shown here is derived from an EMBL/GenBank/DDBJ whole genome shotgun (WGS) entry which is preliminary data.</text>
</comment>
<dbReference type="Gene3D" id="1.20.920.10">
    <property type="entry name" value="Bromodomain-like"/>
    <property type="match status" value="1"/>
</dbReference>
<keyword evidence="1" id="KW-0103">Bromodomain</keyword>
<protein>
    <recommendedName>
        <fullName evidence="2">Bromo domain-containing protein</fullName>
    </recommendedName>
</protein>
<accession>A0ABR2IQ37</accession>
<dbReference type="Pfam" id="PF00439">
    <property type="entry name" value="Bromodomain"/>
    <property type="match status" value="1"/>
</dbReference>
<evidence type="ECO:0000256" key="1">
    <source>
        <dbReference type="ARBA" id="ARBA00023117"/>
    </source>
</evidence>
<sequence>MNSDQIKLCQTIMQKISRRPVAKMFLTISPLESKSKQISLQSIAERLQQNKYQNADEWIYEMRRLFSVEIKQPTNSLRSSAARLLMNDFEEEMKILSPMLSPHLFKFQMAEEHLQNFINSYHPYINKTPPKTEKEPAAEIFKEDFNDIDYTARNLFSDIQLIREPQIILRVAAFIYKIHPSAISIGKQLTMIFSVLSKDELWRVGKFVRQLMLDSSVGKINTLIQTPGIPAHIVDMRCTNFKHDF</sequence>
<organism evidence="3 4">
    <name type="scientific">Tritrichomonas musculus</name>
    <dbReference type="NCBI Taxonomy" id="1915356"/>
    <lineage>
        <taxon>Eukaryota</taxon>
        <taxon>Metamonada</taxon>
        <taxon>Parabasalia</taxon>
        <taxon>Tritrichomonadida</taxon>
        <taxon>Tritrichomonadidae</taxon>
        <taxon>Tritrichomonas</taxon>
    </lineage>
</organism>
<evidence type="ECO:0000313" key="4">
    <source>
        <dbReference type="Proteomes" id="UP001470230"/>
    </source>
</evidence>
<feature type="domain" description="Bromo" evidence="2">
    <location>
        <begin position="9"/>
        <end position="67"/>
    </location>
</feature>
<keyword evidence="4" id="KW-1185">Reference proteome</keyword>
<evidence type="ECO:0000313" key="3">
    <source>
        <dbReference type="EMBL" id="KAK8867021.1"/>
    </source>
</evidence>
<name>A0ABR2IQ37_9EUKA</name>